<gene>
    <name evidence="2" type="ORF">SPHA_33573</name>
</gene>
<sequence length="216" mass="24243">MLYPPFSPSSVHCFYPLSSPHPITFTILFPLLQCHSPLSFLSPSYTLLLPPLFLLSPFCIVLCSSSPPPPIHCSILFLFPSHLSSFPPLLSLFLHCALFFFSHLFFPPSDPLPLLYHVPYSFSCTILFFLLHLYSSLSFPGSSSSPSHYHTSSHSLVSSLSSFCLVASFCSIQPLPSWFTYCISQTSFLTCLIDTYSPPYILLPLLTFFLLMLHLT</sequence>
<reference evidence="2" key="1">
    <citation type="submission" date="2021-01" db="EMBL/GenBank/DDBJ databases">
        <authorList>
            <person name="Li R."/>
            <person name="Bekaert M."/>
        </authorList>
    </citation>
    <scope>NUCLEOTIDE SEQUENCE</scope>
    <source>
        <strain evidence="2">Farmed</strain>
    </source>
</reference>
<protein>
    <submittedName>
        <fullName evidence="2">Uncharacterized protein</fullName>
    </submittedName>
</protein>
<dbReference type="AlphaFoldDB" id="A0A812CG64"/>
<feature type="transmembrane region" description="Helical" evidence="1">
    <location>
        <begin position="114"/>
        <end position="134"/>
    </location>
</feature>
<keyword evidence="3" id="KW-1185">Reference proteome</keyword>
<keyword evidence="1" id="KW-0472">Membrane</keyword>
<feature type="transmembrane region" description="Helical" evidence="1">
    <location>
        <begin position="196"/>
        <end position="215"/>
    </location>
</feature>
<dbReference type="EMBL" id="CAHIKZ030001407">
    <property type="protein sequence ID" value="CAE1263137.1"/>
    <property type="molecule type" value="Genomic_DNA"/>
</dbReference>
<proteinExistence type="predicted"/>
<feature type="transmembrane region" description="Helical" evidence="1">
    <location>
        <begin position="75"/>
        <end position="102"/>
    </location>
</feature>
<evidence type="ECO:0000256" key="1">
    <source>
        <dbReference type="SAM" id="Phobius"/>
    </source>
</evidence>
<name>A0A812CG64_ACAPH</name>
<evidence type="ECO:0000313" key="3">
    <source>
        <dbReference type="Proteomes" id="UP000597762"/>
    </source>
</evidence>
<dbReference type="Proteomes" id="UP000597762">
    <property type="component" value="Unassembled WGS sequence"/>
</dbReference>
<organism evidence="2 3">
    <name type="scientific">Acanthosepion pharaonis</name>
    <name type="common">Pharaoh cuttlefish</name>
    <name type="synonym">Sepia pharaonis</name>
    <dbReference type="NCBI Taxonomy" id="158019"/>
    <lineage>
        <taxon>Eukaryota</taxon>
        <taxon>Metazoa</taxon>
        <taxon>Spiralia</taxon>
        <taxon>Lophotrochozoa</taxon>
        <taxon>Mollusca</taxon>
        <taxon>Cephalopoda</taxon>
        <taxon>Coleoidea</taxon>
        <taxon>Decapodiformes</taxon>
        <taxon>Sepiida</taxon>
        <taxon>Sepiina</taxon>
        <taxon>Sepiidae</taxon>
        <taxon>Acanthosepion</taxon>
    </lineage>
</organism>
<evidence type="ECO:0000313" key="2">
    <source>
        <dbReference type="EMBL" id="CAE1263137.1"/>
    </source>
</evidence>
<comment type="caution">
    <text evidence="2">The sequence shown here is derived from an EMBL/GenBank/DDBJ whole genome shotgun (WGS) entry which is preliminary data.</text>
</comment>
<keyword evidence="1" id="KW-0812">Transmembrane</keyword>
<accession>A0A812CG64</accession>
<keyword evidence="1" id="KW-1133">Transmembrane helix</keyword>